<evidence type="ECO:0000256" key="9">
    <source>
        <dbReference type="HAMAP-Rule" id="MF_01463"/>
    </source>
</evidence>
<comment type="function">
    <text evidence="9">Probably participates in protein translocation into and across both the cytoplasmic and thylakoid membranes in cyanobacterial cells.</text>
</comment>
<dbReference type="RefSeq" id="WP_169363492.1">
    <property type="nucleotide sequence ID" value="NZ_JAAVJL010000001.1"/>
</dbReference>
<evidence type="ECO:0000259" key="13">
    <source>
        <dbReference type="Pfam" id="PF22599"/>
    </source>
</evidence>
<keyword evidence="7 9" id="KW-0811">Translocation</keyword>
<dbReference type="NCBIfam" id="TIGR01129">
    <property type="entry name" value="secD"/>
    <property type="match status" value="1"/>
</dbReference>
<keyword evidence="4 9" id="KW-0812">Transmembrane</keyword>
<comment type="subunit">
    <text evidence="9">Forms a complex with SecF. Part of the essential Sec protein translocation apparatus which comprises SecA, SecYEG and auxiliary proteins SecDF. Other proteins may also be involved.</text>
</comment>
<dbReference type="NCBIfam" id="TIGR00916">
    <property type="entry name" value="2A0604s01"/>
    <property type="match status" value="1"/>
</dbReference>
<dbReference type="InterPro" id="IPR022646">
    <property type="entry name" value="SecD/SecF_CS"/>
</dbReference>
<feature type="domain" description="SecDF P1 head subdomain" evidence="13">
    <location>
        <begin position="167"/>
        <end position="274"/>
    </location>
</feature>
<dbReference type="InterPro" id="IPR048634">
    <property type="entry name" value="SecD_SecF_C"/>
</dbReference>
<feature type="domain" description="Protein translocase subunit SecDF P1" evidence="12">
    <location>
        <begin position="59"/>
        <end position="117"/>
    </location>
</feature>
<feature type="transmembrane region" description="Helical" evidence="9">
    <location>
        <begin position="349"/>
        <end position="367"/>
    </location>
</feature>
<dbReference type="InterPro" id="IPR048631">
    <property type="entry name" value="SecD_1st"/>
</dbReference>
<evidence type="ECO:0000256" key="2">
    <source>
        <dbReference type="ARBA" id="ARBA00022448"/>
    </source>
</evidence>
<dbReference type="InterPro" id="IPR055344">
    <property type="entry name" value="SecD_SecF_C_bact"/>
</dbReference>
<protein>
    <recommendedName>
        <fullName evidence="9">Protein translocase subunit SecD</fullName>
    </recommendedName>
</protein>
<evidence type="ECO:0000256" key="4">
    <source>
        <dbReference type="ARBA" id="ARBA00022692"/>
    </source>
</evidence>
<dbReference type="Proteomes" id="UP000738376">
    <property type="component" value="Unassembled WGS sequence"/>
</dbReference>
<dbReference type="InterPro" id="IPR001036">
    <property type="entry name" value="Acrflvin-R"/>
</dbReference>
<evidence type="ECO:0000259" key="11">
    <source>
        <dbReference type="Pfam" id="PF02355"/>
    </source>
</evidence>
<keyword evidence="6 9" id="KW-1133">Transmembrane helix</keyword>
<dbReference type="Gene3D" id="3.30.70.3400">
    <property type="match status" value="1"/>
</dbReference>
<reference evidence="14 15" key="1">
    <citation type="submission" date="2020-03" db="EMBL/GenBank/DDBJ databases">
        <title>Draft Genome Sequence of 2-Methylisoborneol Producing Pseudanabaena yagii Strain GIHE-NHR1 Isolated from North Han River in South Korea.</title>
        <authorList>
            <person name="Jeong J."/>
        </authorList>
    </citation>
    <scope>NUCLEOTIDE SEQUENCE [LARGE SCALE GENOMIC DNA]</scope>
    <source>
        <strain evidence="14 15">GIHE-NHR1</strain>
    </source>
</reference>
<comment type="function">
    <text evidence="9">Part of the Sec protein translocase complex. Interacts with the SecYEG preprotein conducting channel. SecDF uses the proton motive force (PMF) to complete protein translocation after the ATP-dependent function of SecA.</text>
</comment>
<evidence type="ECO:0000313" key="14">
    <source>
        <dbReference type="EMBL" id="NMF58610.1"/>
    </source>
</evidence>
<feature type="transmembrane region" description="Helical" evidence="9">
    <location>
        <begin position="388"/>
        <end position="413"/>
    </location>
</feature>
<keyword evidence="15" id="KW-1185">Reference proteome</keyword>
<proteinExistence type="inferred from homology"/>
<evidence type="ECO:0000313" key="15">
    <source>
        <dbReference type="Proteomes" id="UP000738376"/>
    </source>
</evidence>
<dbReference type="SUPFAM" id="SSF82866">
    <property type="entry name" value="Multidrug efflux transporter AcrB transmembrane domain"/>
    <property type="match status" value="1"/>
</dbReference>
<gene>
    <name evidence="9 14" type="primary">secD</name>
    <name evidence="14" type="ORF">HC246_11410</name>
</gene>
<comment type="subcellular location">
    <subcellularLocation>
        <location evidence="1 9">Cell membrane</location>
        <topology evidence="1 9">Multi-pass membrane protein</topology>
    </subcellularLocation>
</comment>
<evidence type="ECO:0000256" key="3">
    <source>
        <dbReference type="ARBA" id="ARBA00022475"/>
    </source>
</evidence>
<dbReference type="PANTHER" id="PTHR30081">
    <property type="entry name" value="PROTEIN-EXPORT MEMBRANE PROTEIN SEC"/>
    <property type="match status" value="1"/>
</dbReference>
<evidence type="ECO:0000256" key="1">
    <source>
        <dbReference type="ARBA" id="ARBA00004651"/>
    </source>
</evidence>
<keyword evidence="2 9" id="KW-0813">Transport</keyword>
<dbReference type="HAMAP" id="MF_01463_B">
    <property type="entry name" value="SecD_B"/>
    <property type="match status" value="1"/>
</dbReference>
<feature type="transmembrane region" description="Helical" evidence="9">
    <location>
        <begin position="419"/>
        <end position="438"/>
    </location>
</feature>
<dbReference type="EMBL" id="JAAVJL010000001">
    <property type="protein sequence ID" value="NMF58610.1"/>
    <property type="molecule type" value="Genomic_DNA"/>
</dbReference>
<comment type="caution">
    <text evidence="14">The sequence shown here is derived from an EMBL/GenBank/DDBJ whole genome shotgun (WGS) entry which is preliminary data.</text>
</comment>
<keyword evidence="3 9" id="KW-1003">Cell membrane</keyword>
<dbReference type="PRINTS" id="PR00702">
    <property type="entry name" value="ACRIFLAVINRP"/>
</dbReference>
<feature type="transmembrane region" description="Helical" evidence="9">
    <location>
        <begin position="297"/>
        <end position="317"/>
    </location>
</feature>
<comment type="caution">
    <text evidence="9">Lacks conserved residue(s) required for the propagation of feature annotation.</text>
</comment>
<dbReference type="Pfam" id="PF22599">
    <property type="entry name" value="SecDF_P1_head"/>
    <property type="match status" value="1"/>
</dbReference>
<feature type="domain" description="Protein export membrane protein SecD/SecF C-terminal" evidence="11">
    <location>
        <begin position="276"/>
        <end position="447"/>
    </location>
</feature>
<organism evidence="14 15">
    <name type="scientific">Pseudanabaena yagii GIHE-NHR1</name>
    <dbReference type="NCBI Taxonomy" id="2722753"/>
    <lineage>
        <taxon>Bacteria</taxon>
        <taxon>Bacillati</taxon>
        <taxon>Cyanobacteriota</taxon>
        <taxon>Cyanophyceae</taxon>
        <taxon>Pseudanabaenales</taxon>
        <taxon>Pseudanabaenaceae</taxon>
        <taxon>Pseudanabaena</taxon>
        <taxon>Pseudanabaena yagii</taxon>
    </lineage>
</organism>
<name>A0ABX1LR51_9CYAN</name>
<dbReference type="Gene3D" id="3.30.1360.200">
    <property type="match status" value="1"/>
</dbReference>
<feature type="region of interest" description="Disordered" evidence="10">
    <location>
        <begin position="480"/>
        <end position="500"/>
    </location>
</feature>
<dbReference type="Pfam" id="PF07549">
    <property type="entry name" value="Sec_GG"/>
    <property type="match status" value="1"/>
</dbReference>
<sequence>MGKQSRLLAFVLAILLGAVYLIVIHPPKLGLDLRGGAQLTLQAKTNPEQGINEITPRIMETAKFVVEQRINGLGVSEATILLSGNNQLIVQLPGVNDPAQAERVLGTTAQLDFRKQKKGTESELRARLQILQAATVQRELLKNSGDQKAIAENEATYKKSIEDLKSIFERTGLTGNMLKDAVASPSGNGPDSWQVALTFDDKGGDLFAKTTGEIGGTGRALGIFLDDKLISSPSVGPEFQGKGITGGRAVITGNFTLDSATELALQLRAGALPVPVEIVENRTVGATLGADSILSSIYAGVSGLALVLIFMVLYYRILGGVADIALITYAVITYALFSLLGVVLTLPGIAGFILSIGMAVDANVLIFERTKEELKAGRTLYKSVEAGFYRAWSSILDSNVTTLIACVTLFWLGSGFVKGFAVTLGVGVIVSMFTAITLSRSLMLAMISNPSFRKPEYYGMKAFGKISTSTIDVATEVEEITEEQNDKTDNTKDNTSGAVL</sequence>
<evidence type="ECO:0000256" key="6">
    <source>
        <dbReference type="ARBA" id="ARBA00022989"/>
    </source>
</evidence>
<comment type="similarity">
    <text evidence="9">Belongs to the SecD/SecF family. SecD subfamily.</text>
</comment>
<dbReference type="Pfam" id="PF21760">
    <property type="entry name" value="SecD_1st"/>
    <property type="match status" value="1"/>
</dbReference>
<dbReference type="PANTHER" id="PTHR30081:SF1">
    <property type="entry name" value="PROTEIN TRANSLOCASE SUBUNIT SECD"/>
    <property type="match status" value="1"/>
</dbReference>
<evidence type="ECO:0000256" key="10">
    <source>
        <dbReference type="SAM" id="MobiDB-lite"/>
    </source>
</evidence>
<accession>A0ABX1LR51</accession>
<dbReference type="InterPro" id="IPR005791">
    <property type="entry name" value="SecD"/>
</dbReference>
<dbReference type="Gene3D" id="1.20.1640.10">
    <property type="entry name" value="Multidrug efflux transporter AcrB transmembrane domain"/>
    <property type="match status" value="1"/>
</dbReference>
<dbReference type="InterPro" id="IPR022813">
    <property type="entry name" value="SecD/SecF_arch_bac"/>
</dbReference>
<feature type="transmembrane region" description="Helical" evidence="9">
    <location>
        <begin position="324"/>
        <end position="343"/>
    </location>
</feature>
<evidence type="ECO:0000256" key="5">
    <source>
        <dbReference type="ARBA" id="ARBA00022927"/>
    </source>
</evidence>
<keyword evidence="8 9" id="KW-0472">Membrane</keyword>
<evidence type="ECO:0000256" key="7">
    <source>
        <dbReference type="ARBA" id="ARBA00023010"/>
    </source>
</evidence>
<keyword evidence="5 9" id="KW-0653">Protein transport</keyword>
<dbReference type="InterPro" id="IPR054384">
    <property type="entry name" value="SecDF_P1_head"/>
</dbReference>
<dbReference type="Pfam" id="PF02355">
    <property type="entry name" value="SecD_SecF_C"/>
    <property type="match status" value="1"/>
</dbReference>
<evidence type="ECO:0000256" key="8">
    <source>
        <dbReference type="ARBA" id="ARBA00023136"/>
    </source>
</evidence>
<evidence type="ECO:0000259" key="12">
    <source>
        <dbReference type="Pfam" id="PF21760"/>
    </source>
</evidence>